<organism evidence="2 3">
    <name type="scientific">Penicillium antarcticum</name>
    <dbReference type="NCBI Taxonomy" id="416450"/>
    <lineage>
        <taxon>Eukaryota</taxon>
        <taxon>Fungi</taxon>
        <taxon>Dikarya</taxon>
        <taxon>Ascomycota</taxon>
        <taxon>Pezizomycotina</taxon>
        <taxon>Eurotiomycetes</taxon>
        <taxon>Eurotiomycetidae</taxon>
        <taxon>Eurotiales</taxon>
        <taxon>Aspergillaceae</taxon>
        <taxon>Penicillium</taxon>
    </lineage>
</organism>
<proteinExistence type="predicted"/>
<name>A0A1V6QN09_9EURO</name>
<dbReference type="AlphaFoldDB" id="A0A1V6QN09"/>
<protein>
    <submittedName>
        <fullName evidence="2">Uncharacterized protein</fullName>
    </submittedName>
</protein>
<evidence type="ECO:0000313" key="2">
    <source>
        <dbReference type="EMBL" id="OQD90624.1"/>
    </source>
</evidence>
<dbReference type="Proteomes" id="UP000191672">
    <property type="component" value="Unassembled WGS sequence"/>
</dbReference>
<comment type="caution">
    <text evidence="2">The sequence shown here is derived from an EMBL/GenBank/DDBJ whole genome shotgun (WGS) entry which is preliminary data.</text>
</comment>
<feature type="transmembrane region" description="Helical" evidence="1">
    <location>
        <begin position="18"/>
        <end position="38"/>
    </location>
</feature>
<evidence type="ECO:0000256" key="1">
    <source>
        <dbReference type="SAM" id="Phobius"/>
    </source>
</evidence>
<accession>A0A1V6QN09</accession>
<keyword evidence="3" id="KW-1185">Reference proteome</keyword>
<evidence type="ECO:0000313" key="3">
    <source>
        <dbReference type="Proteomes" id="UP000191672"/>
    </source>
</evidence>
<keyword evidence="1" id="KW-0472">Membrane</keyword>
<keyword evidence="1" id="KW-1133">Transmembrane helix</keyword>
<reference evidence="3" key="1">
    <citation type="journal article" date="2017" name="Nat. Microbiol.">
        <title>Global analysis of biosynthetic gene clusters reveals vast potential of secondary metabolite production in Penicillium species.</title>
        <authorList>
            <person name="Nielsen J.C."/>
            <person name="Grijseels S."/>
            <person name="Prigent S."/>
            <person name="Ji B."/>
            <person name="Dainat J."/>
            <person name="Nielsen K.F."/>
            <person name="Frisvad J.C."/>
            <person name="Workman M."/>
            <person name="Nielsen J."/>
        </authorList>
    </citation>
    <scope>NUCLEOTIDE SEQUENCE [LARGE SCALE GENOMIC DNA]</scope>
    <source>
        <strain evidence="3">IBT 31811</strain>
    </source>
</reference>
<dbReference type="OrthoDB" id="4326871at2759"/>
<gene>
    <name evidence="2" type="ORF">PENANT_c001G03387</name>
</gene>
<keyword evidence="1" id="KW-0812">Transmembrane</keyword>
<sequence>MDHKSISTGCFPISLPKALFLIGALVYLQLLYLISFIVRPLSNSRHEFPPFKQPIHRVEAAIINSIIGAVPLSAYGSATATVQQSRLFHGNGLLDQTDGRNSTCLPPSWLRAMPPDPYRFCIDGPDHPTLPPQTHPRPGSSVYDTLCKIGSSTRGSISSIASSAIGRIFRHPAPTAASQPVSSIALNQNLYGPHSDIEEQMPQEHSILPVKNSNPFLEVNMSCPVSTSAPARIVDHFSDPGPTLGMSSGGRWKGKGRAVQPASSLVPVLFGQLDDADLETLQMNRSPKYHSIESYPGKFPVSDHLEYSFLATAHAIHGRGTTSVRPFSDY</sequence>
<dbReference type="EMBL" id="MDYN01000001">
    <property type="protein sequence ID" value="OQD90624.1"/>
    <property type="molecule type" value="Genomic_DNA"/>
</dbReference>